<comment type="subcellular location">
    <subcellularLocation>
        <location evidence="1">Cell membrane</location>
        <topology evidence="1">Multi-pass membrane protein</topology>
    </subcellularLocation>
</comment>
<dbReference type="InterPro" id="IPR017850">
    <property type="entry name" value="Alkaline_phosphatase_core_sf"/>
</dbReference>
<dbReference type="GO" id="GO:0005886">
    <property type="term" value="C:plasma membrane"/>
    <property type="evidence" value="ECO:0007669"/>
    <property type="project" value="UniProtKB-SubCell"/>
</dbReference>
<feature type="transmembrane region" description="Helical" evidence="8">
    <location>
        <begin position="117"/>
        <end position="139"/>
    </location>
</feature>
<reference evidence="10 11" key="1">
    <citation type="submission" date="2019-08" db="EMBL/GenBank/DDBJ databases">
        <title>In-depth cultivation of the pig gut microbiome towards novel bacterial diversity and tailored functional studies.</title>
        <authorList>
            <person name="Wylensek D."/>
            <person name="Hitch T.C.A."/>
            <person name="Clavel T."/>
        </authorList>
    </citation>
    <scope>NUCLEOTIDE SEQUENCE [LARGE SCALE GENOMIC DNA]</scope>
    <source>
        <strain evidence="10 11">CA-Schmier-601-WT-1</strain>
    </source>
</reference>
<keyword evidence="10" id="KW-0808">Transferase</keyword>
<evidence type="ECO:0000313" key="11">
    <source>
        <dbReference type="Proteomes" id="UP000469325"/>
    </source>
</evidence>
<evidence type="ECO:0000256" key="5">
    <source>
        <dbReference type="ARBA" id="ARBA00022989"/>
    </source>
</evidence>
<comment type="caution">
    <text evidence="10">The sequence shown here is derived from an EMBL/GenBank/DDBJ whole genome shotgun (WGS) entry which is preliminary data.</text>
</comment>
<comment type="pathway">
    <text evidence="2">Cell wall biogenesis; lipoteichoic acid biosynthesis.</text>
</comment>
<evidence type="ECO:0000313" key="10">
    <source>
        <dbReference type="EMBL" id="MST72062.1"/>
    </source>
</evidence>
<feature type="transmembrane region" description="Helical" evidence="8">
    <location>
        <begin position="54"/>
        <end position="73"/>
    </location>
</feature>
<keyword evidence="5 8" id="KW-1133">Transmembrane helix</keyword>
<proteinExistence type="predicted"/>
<dbReference type="PANTHER" id="PTHR47371">
    <property type="entry name" value="LIPOTEICHOIC ACID SYNTHASE"/>
    <property type="match status" value="1"/>
</dbReference>
<feature type="transmembrane region" description="Helical" evidence="8">
    <location>
        <begin position="228"/>
        <end position="249"/>
    </location>
</feature>
<organism evidence="10 11">
    <name type="scientific">Olsenella porci</name>
    <dbReference type="NCBI Taxonomy" id="2652279"/>
    <lineage>
        <taxon>Bacteria</taxon>
        <taxon>Bacillati</taxon>
        <taxon>Actinomycetota</taxon>
        <taxon>Coriobacteriia</taxon>
        <taxon>Coriobacteriales</taxon>
        <taxon>Atopobiaceae</taxon>
        <taxon>Olsenella</taxon>
    </lineage>
</organism>
<dbReference type="EMBL" id="VUNC01000002">
    <property type="protein sequence ID" value="MST72062.1"/>
    <property type="molecule type" value="Genomic_DNA"/>
</dbReference>
<feature type="transmembrane region" description="Helical" evidence="8">
    <location>
        <begin position="79"/>
        <end position="96"/>
    </location>
</feature>
<dbReference type="Gene3D" id="3.40.720.10">
    <property type="entry name" value="Alkaline Phosphatase, subunit A"/>
    <property type="match status" value="1"/>
</dbReference>
<dbReference type="SUPFAM" id="SSF53649">
    <property type="entry name" value="Alkaline phosphatase-like"/>
    <property type="match status" value="1"/>
</dbReference>
<dbReference type="InterPro" id="IPR000917">
    <property type="entry name" value="Sulfatase_N"/>
</dbReference>
<evidence type="ECO:0000256" key="1">
    <source>
        <dbReference type="ARBA" id="ARBA00004651"/>
    </source>
</evidence>
<dbReference type="GO" id="GO:0016740">
    <property type="term" value="F:transferase activity"/>
    <property type="evidence" value="ECO:0007669"/>
    <property type="project" value="UniProtKB-KW"/>
</dbReference>
<feature type="region of interest" description="Disordered" evidence="7">
    <location>
        <begin position="252"/>
        <end position="271"/>
    </location>
</feature>
<keyword evidence="10" id="KW-0378">Hydrolase</keyword>
<keyword evidence="11" id="KW-1185">Reference proteome</keyword>
<evidence type="ECO:0000259" key="9">
    <source>
        <dbReference type="Pfam" id="PF00884"/>
    </source>
</evidence>
<evidence type="ECO:0000256" key="4">
    <source>
        <dbReference type="ARBA" id="ARBA00022692"/>
    </source>
</evidence>
<protein>
    <submittedName>
        <fullName evidence="10">Sulfatase-like hydrolase/transferase</fullName>
    </submittedName>
</protein>
<dbReference type="AlphaFoldDB" id="A0A6N7X947"/>
<keyword evidence="4 8" id="KW-0812">Transmembrane</keyword>
<evidence type="ECO:0000256" key="6">
    <source>
        <dbReference type="ARBA" id="ARBA00023136"/>
    </source>
</evidence>
<gene>
    <name evidence="10" type="ORF">FYJ68_02910</name>
</gene>
<dbReference type="GO" id="GO:0016787">
    <property type="term" value="F:hydrolase activity"/>
    <property type="evidence" value="ECO:0007669"/>
    <property type="project" value="UniProtKB-KW"/>
</dbReference>
<feature type="domain" description="Sulfatase N-terminal" evidence="9">
    <location>
        <begin position="381"/>
        <end position="676"/>
    </location>
</feature>
<sequence length="741" mass="80336">MGELPKMSDMTTAIASGLLGLASAALCVLLVFARTKGVWPFANGGEERPSGGTIAYVGFNVFVAVVVAIIGFLRLDLAPIWEVAIVAVLLVLFSYLELLRGGFLASLSGRFGKAGTVIKNIIAFLGAAFLGMCALELPWNRYFPFFPPNTFAIEFVLICLALLALVFIVQRHGGAAVGGVLALFLIGMAQFFVREFKGTALLPSDVLAAGTAAEVAGGYTYTVTDMCLWGLLCVAGAALLLSLIVPSAWREDNPAQDTDPSGEDSDAKSKAGRGGARRVLLNLLVAAVSVGAIALLVLVPSWRDDLGVTFGNYWFAMDYYDQQGFLPGFITAARDLPIKKPEGYSDSSAEKAEEQLAGEYDASDSAKTYAEAAAQFSSTKPTVIVVMNESFSDLATDYDGLGIGYTGPQFLQTGMTDSLSQGSLAVSVIGGGTCNTEFEANTGNSMAFIGDGKYPYMLYDLSDVDSLAKKFKALGYDTTAIHPNNGANWKRNRVYPELGFDNFLTIDDFQGAEVYHNGVSDQETYKKILELLQTDDNPQYILDVTMQNHSGYETNNIPASDLVDYEVPGVDSETNSKLSEYLACIQKSDEALQYFVTELRKLNKPVVLLFFGDHQPEFTPTLQKALYPDEDDLSAMERTHQTSYVLWANYDVAGNSQTAETDNISPNYLAAKLSSVIGAPLTTYQKASLQLRTTFPAVNIYGYRDSSGTWHSLYQDDGTTLAEDLNEMSSIQYYNFAQKVE</sequence>
<feature type="transmembrane region" description="Helical" evidence="8">
    <location>
        <begin position="279"/>
        <end position="302"/>
    </location>
</feature>
<evidence type="ECO:0000256" key="8">
    <source>
        <dbReference type="SAM" id="Phobius"/>
    </source>
</evidence>
<dbReference type="CDD" id="cd16015">
    <property type="entry name" value="LTA_synthase"/>
    <property type="match status" value="1"/>
</dbReference>
<keyword evidence="6 8" id="KW-0472">Membrane</keyword>
<evidence type="ECO:0000256" key="2">
    <source>
        <dbReference type="ARBA" id="ARBA00004936"/>
    </source>
</evidence>
<evidence type="ECO:0000256" key="3">
    <source>
        <dbReference type="ARBA" id="ARBA00022475"/>
    </source>
</evidence>
<keyword evidence="3" id="KW-1003">Cell membrane</keyword>
<feature type="transmembrane region" description="Helical" evidence="8">
    <location>
        <begin position="151"/>
        <end position="169"/>
    </location>
</feature>
<dbReference type="InterPro" id="IPR050448">
    <property type="entry name" value="OpgB/LTA_synthase_biosynth"/>
</dbReference>
<dbReference type="Proteomes" id="UP000469325">
    <property type="component" value="Unassembled WGS sequence"/>
</dbReference>
<dbReference type="PANTHER" id="PTHR47371:SF3">
    <property type="entry name" value="PHOSPHOGLYCEROL TRANSFERASE I"/>
    <property type="match status" value="1"/>
</dbReference>
<name>A0A6N7X947_9ACTN</name>
<dbReference type="Pfam" id="PF00884">
    <property type="entry name" value="Sulfatase"/>
    <property type="match status" value="1"/>
</dbReference>
<evidence type="ECO:0000256" key="7">
    <source>
        <dbReference type="SAM" id="MobiDB-lite"/>
    </source>
</evidence>
<feature type="transmembrane region" description="Helical" evidence="8">
    <location>
        <begin position="12"/>
        <end position="33"/>
    </location>
</feature>
<feature type="transmembrane region" description="Helical" evidence="8">
    <location>
        <begin position="176"/>
        <end position="193"/>
    </location>
</feature>
<accession>A0A6N7X947</accession>